<keyword evidence="1" id="KW-0805">Transcription regulation</keyword>
<accession>A0A6G2DCY6</accession>
<name>A0A6G2DCY6_STREE</name>
<evidence type="ECO:0000256" key="2">
    <source>
        <dbReference type="ARBA" id="ARBA00023163"/>
    </source>
</evidence>
<dbReference type="PANTHER" id="PTHR30185:SF18">
    <property type="entry name" value="TRANSCRIPTIONAL REGULATOR MTLR"/>
    <property type="match status" value="1"/>
</dbReference>
<dbReference type="InterPro" id="IPR050661">
    <property type="entry name" value="BglG_antiterminators"/>
</dbReference>
<dbReference type="GO" id="GO:0008483">
    <property type="term" value="F:transaminase activity"/>
    <property type="evidence" value="ECO:0007669"/>
    <property type="project" value="UniProtKB-KW"/>
</dbReference>
<dbReference type="Pfam" id="PF08270">
    <property type="entry name" value="PRD_Mga"/>
    <property type="match status" value="1"/>
</dbReference>
<evidence type="ECO:0000259" key="3">
    <source>
        <dbReference type="Pfam" id="PF08270"/>
    </source>
</evidence>
<dbReference type="Proteomes" id="UP000483094">
    <property type="component" value="Unassembled WGS sequence"/>
</dbReference>
<protein>
    <submittedName>
        <fullName evidence="4">Aspartate aminotransferase</fullName>
    </submittedName>
</protein>
<evidence type="ECO:0000256" key="1">
    <source>
        <dbReference type="ARBA" id="ARBA00023015"/>
    </source>
</evidence>
<proteinExistence type="predicted"/>
<organism evidence="4 5">
    <name type="scientific">Streptococcus pneumoniae</name>
    <dbReference type="NCBI Taxonomy" id="1313"/>
    <lineage>
        <taxon>Bacteria</taxon>
        <taxon>Bacillati</taxon>
        <taxon>Bacillota</taxon>
        <taxon>Bacilli</taxon>
        <taxon>Lactobacillales</taxon>
        <taxon>Streptococcaceae</taxon>
        <taxon>Streptococcus</taxon>
    </lineage>
</organism>
<gene>
    <name evidence="4" type="ORF">GM540_09305</name>
</gene>
<comment type="caution">
    <text evidence="4">The sequence shown here is derived from an EMBL/GenBank/DDBJ whole genome shotgun (WGS) entry which is preliminary data.</text>
</comment>
<feature type="non-terminal residue" evidence="4">
    <location>
        <position position="226"/>
    </location>
</feature>
<dbReference type="AlphaFoldDB" id="A0A6G2DCY6"/>
<sequence length="226" mass="27092">YFSEKYYFLEWPFENFSSEPLSQLLELVYKETSFPMNLSTHRMLKLLLVTNLYRIKFGHFMEVDKDSFNDQSLDFLMQAEGIEGVAQSFESEYNISLDEEVVCQLFVSYFQKMFFIDESLFMKCVKKDSYVEKSYHLLSDFIDQISVKYQIEMENKDNLIWHLHNTAHLYRQELFTEFILFDQKGNTIRNFQNIFPKFVSDIKKELSHYLETLEVCSSSMMVNHLS</sequence>
<evidence type="ECO:0000313" key="5">
    <source>
        <dbReference type="Proteomes" id="UP000483094"/>
    </source>
</evidence>
<feature type="non-terminal residue" evidence="4">
    <location>
        <position position="1"/>
    </location>
</feature>
<keyword evidence="4" id="KW-0032">Aminotransferase</keyword>
<dbReference type="InterPro" id="IPR013236">
    <property type="entry name" value="Mga_PRD_dom"/>
</dbReference>
<keyword evidence="4" id="KW-0808">Transferase</keyword>
<keyword evidence="2" id="KW-0804">Transcription</keyword>
<feature type="domain" description="M protein trans-acting positive regulator (MGA) PRD" evidence="3">
    <location>
        <begin position="17"/>
        <end position="226"/>
    </location>
</feature>
<reference evidence="4 5" key="1">
    <citation type="submission" date="2019-11" db="EMBL/GenBank/DDBJ databases">
        <title>Growth characteristics of pneumococcus vary with the chemical composition of the capsule and with environmental conditions.</title>
        <authorList>
            <person name="Tothpal A."/>
            <person name="Desobry K."/>
            <person name="Joshi S."/>
            <person name="Wyllie A.L."/>
            <person name="Weinberger D.M."/>
        </authorList>
    </citation>
    <scope>NUCLEOTIDE SEQUENCE [LARGE SCALE GENOMIC DNA]</scope>
    <source>
        <strain evidence="5">pnumococcus19F</strain>
    </source>
</reference>
<dbReference type="PANTHER" id="PTHR30185">
    <property type="entry name" value="CRYPTIC BETA-GLUCOSIDE BGL OPERON ANTITERMINATOR"/>
    <property type="match status" value="1"/>
</dbReference>
<evidence type="ECO:0000313" key="4">
    <source>
        <dbReference type="EMBL" id="MTV74172.1"/>
    </source>
</evidence>
<dbReference type="EMBL" id="WNHQ01000897">
    <property type="protein sequence ID" value="MTV74172.1"/>
    <property type="molecule type" value="Genomic_DNA"/>
</dbReference>